<gene>
    <name evidence="1" type="ORF">D3273_12675</name>
</gene>
<keyword evidence="2" id="KW-1185">Reference proteome</keyword>
<evidence type="ECO:0000313" key="2">
    <source>
        <dbReference type="Proteomes" id="UP000290759"/>
    </source>
</evidence>
<dbReference type="Proteomes" id="UP000290759">
    <property type="component" value="Unassembled WGS sequence"/>
</dbReference>
<reference evidence="1 2" key="2">
    <citation type="submission" date="2019-02" db="EMBL/GenBank/DDBJ databases">
        <title>'Lichenibacterium ramalinii' gen. nov. sp. nov., 'Lichenibacterium minor' gen. nov. sp. nov.</title>
        <authorList>
            <person name="Pankratov T."/>
        </authorList>
    </citation>
    <scope>NUCLEOTIDE SEQUENCE [LARGE SCALE GENOMIC DNA]</scope>
    <source>
        <strain evidence="1 2">RmlP026</strain>
    </source>
</reference>
<dbReference type="EMBL" id="QYBB01000012">
    <property type="protein sequence ID" value="RYC31726.1"/>
    <property type="molecule type" value="Genomic_DNA"/>
</dbReference>
<dbReference type="AlphaFoldDB" id="A0A4Q2U9M7"/>
<proteinExistence type="predicted"/>
<dbReference type="RefSeq" id="WP_129227068.1">
    <property type="nucleotide sequence ID" value="NZ_QYBB01000012.1"/>
</dbReference>
<comment type="caution">
    <text evidence="1">The sequence shown here is derived from an EMBL/GenBank/DDBJ whole genome shotgun (WGS) entry which is preliminary data.</text>
</comment>
<dbReference type="OrthoDB" id="370799at2"/>
<protein>
    <submittedName>
        <fullName evidence="1">Uncharacterized protein</fullName>
    </submittedName>
</protein>
<name>A0A4Q2U9M7_9HYPH</name>
<sequence>MTPDAFAAAARGGSAPPDGLSPALLGLWWDRRGDWTRAHEAVAADEVGRDAAWVHAYLHRREGDAANARYWYRRAARPEAVGGPEAEWGEIAAVLLG</sequence>
<evidence type="ECO:0000313" key="1">
    <source>
        <dbReference type="EMBL" id="RYC31726.1"/>
    </source>
</evidence>
<reference evidence="1 2" key="1">
    <citation type="submission" date="2018-12" db="EMBL/GenBank/DDBJ databases">
        <authorList>
            <person name="Grouzdev D.S."/>
            <person name="Krutkina M.S."/>
        </authorList>
    </citation>
    <scope>NUCLEOTIDE SEQUENCE [LARGE SCALE GENOMIC DNA]</scope>
    <source>
        <strain evidence="1 2">RmlP026</strain>
    </source>
</reference>
<organism evidence="1 2">
    <name type="scientific">Lichenibacterium minor</name>
    <dbReference type="NCBI Taxonomy" id="2316528"/>
    <lineage>
        <taxon>Bacteria</taxon>
        <taxon>Pseudomonadati</taxon>
        <taxon>Pseudomonadota</taxon>
        <taxon>Alphaproteobacteria</taxon>
        <taxon>Hyphomicrobiales</taxon>
        <taxon>Lichenihabitantaceae</taxon>
        <taxon>Lichenibacterium</taxon>
    </lineage>
</organism>
<accession>A0A4Q2U9M7</accession>